<dbReference type="EMBL" id="JBHLXJ010000002">
    <property type="protein sequence ID" value="MFC0348228.1"/>
    <property type="molecule type" value="Genomic_DNA"/>
</dbReference>
<sequence>MYTASFIWEPGIYDQEFNALNAEIEALVATIPGYLGVEVWQTEDGKRHNATYYWDNMESLKILATHPQHLQAKRKYAQWYKGYQVVLAQVFKSYGDGNMTHITADLKPAEVTSSNTDH</sequence>
<evidence type="ECO:0000313" key="2">
    <source>
        <dbReference type="Proteomes" id="UP001589844"/>
    </source>
</evidence>
<dbReference type="InterPro" id="IPR011008">
    <property type="entry name" value="Dimeric_a/b-barrel"/>
</dbReference>
<organism evidence="1 2">
    <name type="scientific">Undibacterium danionis</name>
    <dbReference type="NCBI Taxonomy" id="1812100"/>
    <lineage>
        <taxon>Bacteria</taxon>
        <taxon>Pseudomonadati</taxon>
        <taxon>Pseudomonadota</taxon>
        <taxon>Betaproteobacteria</taxon>
        <taxon>Burkholderiales</taxon>
        <taxon>Oxalobacteraceae</taxon>
        <taxon>Undibacterium</taxon>
    </lineage>
</organism>
<reference evidence="1 2" key="1">
    <citation type="submission" date="2024-09" db="EMBL/GenBank/DDBJ databases">
        <authorList>
            <person name="Sun Q."/>
            <person name="Mori K."/>
        </authorList>
    </citation>
    <scope>NUCLEOTIDE SEQUENCE [LARGE SCALE GENOMIC DNA]</scope>
    <source>
        <strain evidence="1 2">CCM 8677</strain>
    </source>
</reference>
<comment type="caution">
    <text evidence="1">The sequence shown here is derived from an EMBL/GenBank/DDBJ whole genome shotgun (WGS) entry which is preliminary data.</text>
</comment>
<dbReference type="GO" id="GO:0004497">
    <property type="term" value="F:monooxygenase activity"/>
    <property type="evidence" value="ECO:0007669"/>
    <property type="project" value="UniProtKB-KW"/>
</dbReference>
<keyword evidence="2" id="KW-1185">Reference proteome</keyword>
<proteinExistence type="predicted"/>
<dbReference type="RefSeq" id="WP_390209255.1">
    <property type="nucleotide sequence ID" value="NZ_JBHLXJ010000002.1"/>
</dbReference>
<accession>A0ABV6I8T1</accession>
<evidence type="ECO:0000313" key="1">
    <source>
        <dbReference type="EMBL" id="MFC0348228.1"/>
    </source>
</evidence>
<dbReference type="Gene3D" id="3.30.70.100">
    <property type="match status" value="1"/>
</dbReference>
<protein>
    <submittedName>
        <fullName evidence="1">Antibiotic biosynthesis monooxygenase family protein</fullName>
        <ecNumber evidence="1">1.14.-.-</ecNumber>
    </submittedName>
</protein>
<dbReference type="Proteomes" id="UP001589844">
    <property type="component" value="Unassembled WGS sequence"/>
</dbReference>
<gene>
    <name evidence="1" type="ORF">ACFFJH_00250</name>
</gene>
<name>A0ABV6I8T1_9BURK</name>
<dbReference type="EC" id="1.14.-.-" evidence="1"/>
<keyword evidence="1" id="KW-0503">Monooxygenase</keyword>
<dbReference type="SUPFAM" id="SSF54909">
    <property type="entry name" value="Dimeric alpha+beta barrel"/>
    <property type="match status" value="1"/>
</dbReference>
<keyword evidence="1" id="KW-0560">Oxidoreductase</keyword>